<keyword evidence="11" id="KW-0811">Translocation</keyword>
<comment type="caution">
    <text evidence="14">The sequence shown here is derived from an EMBL/GenBank/DDBJ whole genome shotgun (WGS) entry which is preliminary data.</text>
</comment>
<evidence type="ECO:0000256" key="5">
    <source>
        <dbReference type="ARBA" id="ARBA00014962"/>
    </source>
</evidence>
<keyword evidence="7" id="KW-1003">Cell membrane</keyword>
<dbReference type="PRINTS" id="PR01853">
    <property type="entry name" value="YAJCTRNLCASE"/>
</dbReference>
<dbReference type="EMBL" id="JAVDRL010000005">
    <property type="protein sequence ID" value="MDR6531191.1"/>
    <property type="molecule type" value="Genomic_DNA"/>
</dbReference>
<evidence type="ECO:0000313" key="14">
    <source>
        <dbReference type="EMBL" id="MDR6531191.1"/>
    </source>
</evidence>
<protein>
    <recommendedName>
        <fullName evidence="5">Sec translocon accessory complex subunit YajC</fullName>
    </recommendedName>
</protein>
<dbReference type="InterPro" id="IPR003849">
    <property type="entry name" value="Preprotein_translocase_YajC"/>
</dbReference>
<evidence type="ECO:0000256" key="1">
    <source>
        <dbReference type="ARBA" id="ARBA00002061"/>
    </source>
</evidence>
<dbReference type="Proteomes" id="UP001262754">
    <property type="component" value="Unassembled WGS sequence"/>
</dbReference>
<organism evidence="14 15">
    <name type="scientific">Caulobacter rhizosphaerae</name>
    <dbReference type="NCBI Taxonomy" id="2010972"/>
    <lineage>
        <taxon>Bacteria</taxon>
        <taxon>Pseudomonadati</taxon>
        <taxon>Pseudomonadota</taxon>
        <taxon>Alphaproteobacteria</taxon>
        <taxon>Caulobacterales</taxon>
        <taxon>Caulobacteraceae</taxon>
        <taxon>Caulobacter</taxon>
    </lineage>
</organism>
<keyword evidence="15" id="KW-1185">Reference proteome</keyword>
<keyword evidence="6" id="KW-0813">Transport</keyword>
<sequence length="102" mass="10907">MSGGLQAQLIQIAPIILMVVLFYFMLIRPQQTRAKQHAAAIAAVKRGDNVVLSNGMLGKVVRVEETEVGVEIAQGVTVKVVKSMIAEIRAKGEPAPANDPKS</sequence>
<evidence type="ECO:0000256" key="11">
    <source>
        <dbReference type="ARBA" id="ARBA00023010"/>
    </source>
</evidence>
<feature type="transmembrane region" description="Helical" evidence="13">
    <location>
        <begin position="6"/>
        <end position="26"/>
    </location>
</feature>
<comment type="subunit">
    <text evidence="4">Part of the SecDF-YidC-YajC translocase complex. The SecDF-YidC-YajC translocase forms a supercomplex with SecYEG, called the holo-translocon (HTL).</text>
</comment>
<keyword evidence="12 13" id="KW-0472">Membrane</keyword>
<evidence type="ECO:0000256" key="7">
    <source>
        <dbReference type="ARBA" id="ARBA00022475"/>
    </source>
</evidence>
<evidence type="ECO:0000256" key="2">
    <source>
        <dbReference type="ARBA" id="ARBA00004162"/>
    </source>
</evidence>
<evidence type="ECO:0000256" key="9">
    <source>
        <dbReference type="ARBA" id="ARBA00022927"/>
    </source>
</evidence>
<dbReference type="RefSeq" id="WP_056755607.1">
    <property type="nucleotide sequence ID" value="NZ_BMLD01000006.1"/>
</dbReference>
<name>A0ABU1MZ63_9CAUL</name>
<evidence type="ECO:0000256" key="10">
    <source>
        <dbReference type="ARBA" id="ARBA00022989"/>
    </source>
</evidence>
<evidence type="ECO:0000256" key="12">
    <source>
        <dbReference type="ARBA" id="ARBA00023136"/>
    </source>
</evidence>
<dbReference type="PANTHER" id="PTHR33909:SF1">
    <property type="entry name" value="SEC TRANSLOCON ACCESSORY COMPLEX SUBUNIT YAJC"/>
    <property type="match status" value="1"/>
</dbReference>
<comment type="function">
    <text evidence="1">The SecYEG-SecDF-YajC-YidC holo-translocon (HTL) protein secretase/insertase is a supercomplex required for protein secretion, insertion of proteins into membranes, and assembly of membrane protein complexes. While the SecYEG complex is essential for assembly of a number of proteins and complexes, the SecDF-YajC-YidC subcomplex facilitates these functions.</text>
</comment>
<comment type="subcellular location">
    <subcellularLocation>
        <location evidence="2">Cell membrane</location>
        <topology evidence="2">Single-pass membrane protein</topology>
    </subcellularLocation>
</comment>
<proteinExistence type="inferred from homology"/>
<evidence type="ECO:0000313" key="15">
    <source>
        <dbReference type="Proteomes" id="UP001262754"/>
    </source>
</evidence>
<dbReference type="NCBIfam" id="TIGR00739">
    <property type="entry name" value="yajC"/>
    <property type="match status" value="1"/>
</dbReference>
<keyword evidence="10 13" id="KW-1133">Transmembrane helix</keyword>
<keyword evidence="8 13" id="KW-0812">Transmembrane</keyword>
<evidence type="ECO:0000256" key="3">
    <source>
        <dbReference type="ARBA" id="ARBA00006742"/>
    </source>
</evidence>
<accession>A0ABU1MZ63</accession>
<keyword evidence="9" id="KW-0653">Protein transport</keyword>
<reference evidence="14 15" key="1">
    <citation type="submission" date="2023-07" db="EMBL/GenBank/DDBJ databases">
        <title>Sorghum-associated microbial communities from plants grown in Nebraska, USA.</title>
        <authorList>
            <person name="Schachtman D."/>
        </authorList>
    </citation>
    <scope>NUCLEOTIDE SEQUENCE [LARGE SCALE GENOMIC DNA]</scope>
    <source>
        <strain evidence="14 15">DS2154</strain>
    </source>
</reference>
<dbReference type="SMART" id="SM01323">
    <property type="entry name" value="YajC"/>
    <property type="match status" value="1"/>
</dbReference>
<evidence type="ECO:0000256" key="4">
    <source>
        <dbReference type="ARBA" id="ARBA00011718"/>
    </source>
</evidence>
<dbReference type="Pfam" id="PF02699">
    <property type="entry name" value="YajC"/>
    <property type="match status" value="1"/>
</dbReference>
<comment type="similarity">
    <text evidence="3">Belongs to the YajC family.</text>
</comment>
<evidence type="ECO:0000256" key="6">
    <source>
        <dbReference type="ARBA" id="ARBA00022448"/>
    </source>
</evidence>
<gene>
    <name evidence="14" type="ORF">J2800_001933</name>
</gene>
<evidence type="ECO:0000256" key="8">
    <source>
        <dbReference type="ARBA" id="ARBA00022692"/>
    </source>
</evidence>
<dbReference type="PANTHER" id="PTHR33909">
    <property type="entry name" value="SEC TRANSLOCON ACCESSORY COMPLEX SUBUNIT YAJC"/>
    <property type="match status" value="1"/>
</dbReference>
<evidence type="ECO:0000256" key="13">
    <source>
        <dbReference type="SAM" id="Phobius"/>
    </source>
</evidence>